<evidence type="ECO:0000256" key="6">
    <source>
        <dbReference type="SAM" id="Phobius"/>
    </source>
</evidence>
<feature type="compositionally biased region" description="Low complexity" evidence="5">
    <location>
        <begin position="28"/>
        <end position="37"/>
    </location>
</feature>
<evidence type="ECO:0000256" key="2">
    <source>
        <dbReference type="ARBA" id="ARBA00022692"/>
    </source>
</evidence>
<organism evidence="7 8">
    <name type="scientific">Symbiodinium microadriaticum</name>
    <name type="common">Dinoflagellate</name>
    <name type="synonym">Zooxanthella microadriatica</name>
    <dbReference type="NCBI Taxonomy" id="2951"/>
    <lineage>
        <taxon>Eukaryota</taxon>
        <taxon>Sar</taxon>
        <taxon>Alveolata</taxon>
        <taxon>Dinophyceae</taxon>
        <taxon>Suessiales</taxon>
        <taxon>Symbiodiniaceae</taxon>
        <taxon>Symbiodinium</taxon>
    </lineage>
</organism>
<dbReference type="Pfam" id="PF09799">
    <property type="entry name" value="Transmemb_17"/>
    <property type="match status" value="1"/>
</dbReference>
<dbReference type="EMBL" id="LSRX01001208">
    <property type="protein sequence ID" value="OLP82282.1"/>
    <property type="molecule type" value="Genomic_DNA"/>
</dbReference>
<feature type="transmembrane region" description="Helical" evidence="6">
    <location>
        <begin position="221"/>
        <end position="247"/>
    </location>
</feature>
<keyword evidence="2 6" id="KW-0812">Transmembrane</keyword>
<feature type="transmembrane region" description="Helical" evidence="6">
    <location>
        <begin position="189"/>
        <end position="209"/>
    </location>
</feature>
<keyword evidence="4 6" id="KW-0472">Membrane</keyword>
<sequence>MQDASPQLAGQAEGDSAAAVPPAPAPPAEGAAEAPDALNRTSSFAEATAQEVPPGGLLHLQVFVQLGDYWLQAYGFLTLVLQIGKAAKFDYPPGWSWTELSVLVLYFAVLQLHRVAGCFANRAQSALSTGCFLALTAVLVLVTGYFGALQVYVLQVEFATGIVSLSILGCQLVLGIFAGQRYSKRLLDVVLLCSCAALAVIALVSASILEATAQTLGAGQMQFSLAAGLTLALFGLLVALVAGCCLVREV</sequence>
<feature type="transmembrane region" description="Helical" evidence="6">
    <location>
        <begin position="132"/>
        <end position="152"/>
    </location>
</feature>
<evidence type="ECO:0000256" key="3">
    <source>
        <dbReference type="ARBA" id="ARBA00022989"/>
    </source>
</evidence>
<feature type="region of interest" description="Disordered" evidence="5">
    <location>
        <begin position="1"/>
        <end position="37"/>
    </location>
</feature>
<evidence type="ECO:0000313" key="7">
    <source>
        <dbReference type="EMBL" id="OLP82282.1"/>
    </source>
</evidence>
<reference evidence="7 8" key="1">
    <citation type="submission" date="2016-02" db="EMBL/GenBank/DDBJ databases">
        <title>Genome analysis of coral dinoflagellate symbionts highlights evolutionary adaptations to a symbiotic lifestyle.</title>
        <authorList>
            <person name="Aranda M."/>
            <person name="Li Y."/>
            <person name="Liew Y.J."/>
            <person name="Baumgarten S."/>
            <person name="Simakov O."/>
            <person name="Wilson M."/>
            <person name="Piel J."/>
            <person name="Ashoor H."/>
            <person name="Bougouffa S."/>
            <person name="Bajic V.B."/>
            <person name="Ryu T."/>
            <person name="Ravasi T."/>
            <person name="Bayer T."/>
            <person name="Micklem G."/>
            <person name="Kim H."/>
            <person name="Bhak J."/>
            <person name="Lajeunesse T.C."/>
            <person name="Voolstra C.R."/>
        </authorList>
    </citation>
    <scope>NUCLEOTIDE SEQUENCE [LARGE SCALE GENOMIC DNA]</scope>
    <source>
        <strain evidence="7 8">CCMP2467</strain>
    </source>
</reference>
<comment type="subcellular location">
    <subcellularLocation>
        <location evidence="1">Membrane</location>
        <topology evidence="1">Multi-pass membrane protein</topology>
    </subcellularLocation>
</comment>
<dbReference type="AlphaFoldDB" id="A0A1Q9CH68"/>
<dbReference type="OrthoDB" id="438051at2759"/>
<comment type="caution">
    <text evidence="7">The sequence shown here is derived from an EMBL/GenBank/DDBJ whole genome shotgun (WGS) entry which is preliminary data.</text>
</comment>
<keyword evidence="8" id="KW-1185">Reference proteome</keyword>
<name>A0A1Q9CH68_SYMMI</name>
<evidence type="ECO:0000313" key="8">
    <source>
        <dbReference type="Proteomes" id="UP000186817"/>
    </source>
</evidence>
<evidence type="ECO:0000256" key="4">
    <source>
        <dbReference type="ARBA" id="ARBA00023136"/>
    </source>
</evidence>
<dbReference type="InterPro" id="IPR019184">
    <property type="entry name" value="Uncharacterised_TM-17"/>
</dbReference>
<keyword evidence="3 6" id="KW-1133">Transmembrane helix</keyword>
<evidence type="ECO:0000256" key="5">
    <source>
        <dbReference type="SAM" id="MobiDB-lite"/>
    </source>
</evidence>
<feature type="transmembrane region" description="Helical" evidence="6">
    <location>
        <begin position="100"/>
        <end position="120"/>
    </location>
</feature>
<feature type="transmembrane region" description="Helical" evidence="6">
    <location>
        <begin position="158"/>
        <end position="177"/>
    </location>
</feature>
<dbReference type="GO" id="GO:0016020">
    <property type="term" value="C:membrane"/>
    <property type="evidence" value="ECO:0007669"/>
    <property type="project" value="UniProtKB-SubCell"/>
</dbReference>
<dbReference type="Proteomes" id="UP000186817">
    <property type="component" value="Unassembled WGS sequence"/>
</dbReference>
<proteinExistence type="predicted"/>
<evidence type="ECO:0000256" key="1">
    <source>
        <dbReference type="ARBA" id="ARBA00004141"/>
    </source>
</evidence>
<gene>
    <name evidence="7" type="ORF">AK812_SmicGene37064</name>
</gene>
<protein>
    <submittedName>
        <fullName evidence="7">Uncharacterized protein</fullName>
    </submittedName>
</protein>
<accession>A0A1Q9CH68</accession>